<dbReference type="GO" id="GO:0015716">
    <property type="term" value="P:organic phosphonate transport"/>
    <property type="evidence" value="ECO:0007669"/>
    <property type="project" value="InterPro"/>
</dbReference>
<evidence type="ECO:0000313" key="1">
    <source>
        <dbReference type="EMBL" id="KPQ32180.1"/>
    </source>
</evidence>
<evidence type="ECO:0000313" key="2">
    <source>
        <dbReference type="Proteomes" id="UP000050465"/>
    </source>
</evidence>
<comment type="caution">
    <text evidence="1">The sequence shown here is derived from an EMBL/GenBank/DDBJ whole genome shotgun (WGS) entry which is preliminary data.</text>
</comment>
<dbReference type="Proteomes" id="UP000050465">
    <property type="component" value="Unassembled WGS sequence"/>
</dbReference>
<dbReference type="Pfam" id="PF06754">
    <property type="entry name" value="PhnG"/>
    <property type="match status" value="1"/>
</dbReference>
<accession>A0A0P7YP83</accession>
<dbReference type="EMBL" id="LJZR01000066">
    <property type="protein sequence ID" value="KPQ32180.1"/>
    <property type="molecule type" value="Genomic_DNA"/>
</dbReference>
<name>A0A0P7YP83_9CYAN</name>
<dbReference type="STRING" id="1666911.HLUCCA11_22150"/>
<reference evidence="1 2" key="1">
    <citation type="submission" date="2015-09" db="EMBL/GenBank/DDBJ databases">
        <title>Identification and resolution of microdiversity through metagenomic sequencing of parallel consortia.</title>
        <authorList>
            <person name="Nelson W.C."/>
            <person name="Romine M.F."/>
            <person name="Lindemann S.R."/>
        </authorList>
    </citation>
    <scope>NUCLEOTIDE SEQUENCE [LARGE SCALE GENOMIC DNA]</scope>
    <source>
        <strain evidence="1">Ana</strain>
    </source>
</reference>
<proteinExistence type="predicted"/>
<dbReference type="NCBIfam" id="TIGR03293">
    <property type="entry name" value="PhnG_redo"/>
    <property type="match status" value="1"/>
</dbReference>
<sequence length="154" mass="16950">MTDVIADVITSIAERQRWMGTLAKASLPDLEKQVGKLGKLPAYDFLRSPETGLAMVRGKAGGVGDLFNLGEITLTRCVVCIDPIVGFGYVAGRSHRHAELAALCDGLLQQRGWYRLVMASVIEPLTQQQQQAVAQQQRQTASTQVEFFTMRRGE</sequence>
<dbReference type="InterPro" id="IPR009609">
    <property type="entry name" value="Phosphonate_metab_PhnG"/>
</dbReference>
<protein>
    <submittedName>
        <fullName evidence="1">Alpha-D-ribose 1-methylphosphonate 5-triphosphate synthase subunit PhnG</fullName>
    </submittedName>
</protein>
<dbReference type="GO" id="GO:0019634">
    <property type="term" value="P:organic phosphonate metabolic process"/>
    <property type="evidence" value="ECO:0007669"/>
    <property type="project" value="InterPro"/>
</dbReference>
<dbReference type="PATRIC" id="fig|1666911.3.peg.4762"/>
<organism evidence="1 2">
    <name type="scientific">Phormidesmis priestleyi Ana</name>
    <dbReference type="NCBI Taxonomy" id="1666911"/>
    <lineage>
        <taxon>Bacteria</taxon>
        <taxon>Bacillati</taxon>
        <taxon>Cyanobacteriota</taxon>
        <taxon>Cyanophyceae</taxon>
        <taxon>Leptolyngbyales</taxon>
        <taxon>Leptolyngbyaceae</taxon>
        <taxon>Phormidesmis</taxon>
    </lineage>
</organism>
<dbReference type="AlphaFoldDB" id="A0A0P7YP83"/>
<gene>
    <name evidence="1" type="primary">phnG</name>
    <name evidence="1" type="ORF">HLUCCA11_22150</name>
</gene>